<gene>
    <name evidence="1" type="ORF">DPEC_G00109500</name>
</gene>
<dbReference type="EMBL" id="CM055736">
    <property type="protein sequence ID" value="KAJ8006657.1"/>
    <property type="molecule type" value="Genomic_DNA"/>
</dbReference>
<dbReference type="Proteomes" id="UP001157502">
    <property type="component" value="Chromosome 9"/>
</dbReference>
<comment type="caution">
    <text evidence="1">The sequence shown here is derived from an EMBL/GenBank/DDBJ whole genome shotgun (WGS) entry which is preliminary data.</text>
</comment>
<sequence>MEGMRLACLRQKFTSFKSIKQVSTTLTVRMWAARELKDGRSVKEMYSFLTKLDVYRKQVLEVPRPSNPHPFQIIKTCKLARSPTAAVNRCHRLPPIARAVPWCPPEQRPNYLP</sequence>
<organism evidence="1 2">
    <name type="scientific">Dallia pectoralis</name>
    <name type="common">Alaska blackfish</name>
    <dbReference type="NCBI Taxonomy" id="75939"/>
    <lineage>
        <taxon>Eukaryota</taxon>
        <taxon>Metazoa</taxon>
        <taxon>Chordata</taxon>
        <taxon>Craniata</taxon>
        <taxon>Vertebrata</taxon>
        <taxon>Euteleostomi</taxon>
        <taxon>Actinopterygii</taxon>
        <taxon>Neopterygii</taxon>
        <taxon>Teleostei</taxon>
        <taxon>Protacanthopterygii</taxon>
        <taxon>Esociformes</taxon>
        <taxon>Umbridae</taxon>
        <taxon>Dallia</taxon>
    </lineage>
</organism>
<reference evidence="1" key="1">
    <citation type="submission" date="2021-05" db="EMBL/GenBank/DDBJ databases">
        <authorList>
            <person name="Pan Q."/>
            <person name="Jouanno E."/>
            <person name="Zahm M."/>
            <person name="Klopp C."/>
            <person name="Cabau C."/>
            <person name="Louis A."/>
            <person name="Berthelot C."/>
            <person name="Parey E."/>
            <person name="Roest Crollius H."/>
            <person name="Montfort J."/>
            <person name="Robinson-Rechavi M."/>
            <person name="Bouchez O."/>
            <person name="Lampietro C."/>
            <person name="Lopez Roques C."/>
            <person name="Donnadieu C."/>
            <person name="Postlethwait J."/>
            <person name="Bobe J."/>
            <person name="Dillon D."/>
            <person name="Chandos A."/>
            <person name="von Hippel F."/>
            <person name="Guiguen Y."/>
        </authorList>
    </citation>
    <scope>NUCLEOTIDE SEQUENCE</scope>
    <source>
        <strain evidence="1">YG-Jan2019</strain>
    </source>
</reference>
<evidence type="ECO:0000313" key="2">
    <source>
        <dbReference type="Proteomes" id="UP001157502"/>
    </source>
</evidence>
<accession>A0ACC2GSW1</accession>
<name>A0ACC2GSW1_DALPE</name>
<evidence type="ECO:0000313" key="1">
    <source>
        <dbReference type="EMBL" id="KAJ8006657.1"/>
    </source>
</evidence>
<proteinExistence type="predicted"/>
<protein>
    <submittedName>
        <fullName evidence="1">Uncharacterized protein</fullName>
    </submittedName>
</protein>
<keyword evidence="2" id="KW-1185">Reference proteome</keyword>